<dbReference type="Pfam" id="PF02518">
    <property type="entry name" value="HATPase_c"/>
    <property type="match status" value="1"/>
</dbReference>
<dbReference type="GO" id="GO:0016301">
    <property type="term" value="F:kinase activity"/>
    <property type="evidence" value="ECO:0007669"/>
    <property type="project" value="UniProtKB-KW"/>
</dbReference>
<dbReference type="PRINTS" id="PR00344">
    <property type="entry name" value="BCTRLSENSOR"/>
</dbReference>
<dbReference type="SMART" id="SM00388">
    <property type="entry name" value="HisKA"/>
    <property type="match status" value="1"/>
</dbReference>
<evidence type="ECO:0000256" key="1">
    <source>
        <dbReference type="ARBA" id="ARBA00000085"/>
    </source>
</evidence>
<keyword evidence="4" id="KW-0812">Transmembrane</keyword>
<evidence type="ECO:0000256" key="3">
    <source>
        <dbReference type="ARBA" id="ARBA00022553"/>
    </source>
</evidence>
<comment type="catalytic activity">
    <reaction evidence="1">
        <text>ATP + protein L-histidine = ADP + protein N-phospho-L-histidine.</text>
        <dbReference type="EC" id="2.7.13.3"/>
    </reaction>
</comment>
<dbReference type="InterPro" id="IPR004358">
    <property type="entry name" value="Sig_transdc_His_kin-like_C"/>
</dbReference>
<dbReference type="Proteomes" id="UP001589607">
    <property type="component" value="Unassembled WGS sequence"/>
</dbReference>
<keyword evidence="4" id="KW-0472">Membrane</keyword>
<dbReference type="RefSeq" id="WP_236457629.1">
    <property type="nucleotide sequence ID" value="NZ_CBCSGE010000013.1"/>
</dbReference>
<gene>
    <name evidence="6" type="ORF">ACFFVF_06235</name>
</gene>
<dbReference type="SUPFAM" id="SSF47384">
    <property type="entry name" value="Homodimeric domain of signal transducing histidine kinase"/>
    <property type="match status" value="1"/>
</dbReference>
<dbReference type="PANTHER" id="PTHR43547:SF2">
    <property type="entry name" value="HYBRID SIGNAL TRANSDUCTION HISTIDINE KINASE C"/>
    <property type="match status" value="1"/>
</dbReference>
<evidence type="ECO:0000313" key="6">
    <source>
        <dbReference type="EMBL" id="MFB9096105.1"/>
    </source>
</evidence>
<dbReference type="PROSITE" id="PS50109">
    <property type="entry name" value="HIS_KIN"/>
    <property type="match status" value="1"/>
</dbReference>
<dbReference type="PANTHER" id="PTHR43547">
    <property type="entry name" value="TWO-COMPONENT HISTIDINE KINASE"/>
    <property type="match status" value="1"/>
</dbReference>
<dbReference type="Gene3D" id="3.30.565.10">
    <property type="entry name" value="Histidine kinase-like ATPase, C-terminal domain"/>
    <property type="match status" value="1"/>
</dbReference>
<feature type="transmembrane region" description="Helical" evidence="4">
    <location>
        <begin position="7"/>
        <end position="26"/>
    </location>
</feature>
<dbReference type="InterPro" id="IPR036890">
    <property type="entry name" value="HATPase_C_sf"/>
</dbReference>
<keyword evidence="4" id="KW-1133">Transmembrane helix</keyword>
<dbReference type="InterPro" id="IPR036097">
    <property type="entry name" value="HisK_dim/P_sf"/>
</dbReference>
<keyword evidence="6" id="KW-0808">Transferase</keyword>
<dbReference type="EC" id="2.7.13.3" evidence="2"/>
<organism evidence="6 7">
    <name type="scientific">Flavobacterium jumunjinense</name>
    <dbReference type="NCBI Taxonomy" id="998845"/>
    <lineage>
        <taxon>Bacteria</taxon>
        <taxon>Pseudomonadati</taxon>
        <taxon>Bacteroidota</taxon>
        <taxon>Flavobacteriia</taxon>
        <taxon>Flavobacteriales</taxon>
        <taxon>Flavobacteriaceae</taxon>
        <taxon>Flavobacterium</taxon>
    </lineage>
</organism>
<sequence length="496" mass="57295">MKISIRKIFFFICIIIVATICLQVYWNYKNYISNKNRLSNEIQIAYDKSLEIYFNEESKNEMISFISDNKTLKSRDFIKSIVLDSVFKSLIKTNKPKKSKTSDTVFIESFEDNNMKIDTQIFIEDSKVNAFPKNTSIKVLRGKKAQDEIGGIEQFPNRFVITISSDSIKYNVVDSIFKTELKRKNIRLNYGFRHLKNDTLFNNFSTTKEKLTLNLKPKSSFFKPSETMLLDFNHSNSLLFQRMGSELLLSLIFLIAIISCLFFMLHIINKQKKIDEIKNDFINNITHEFKTPITTISTALEGMSNFNPTNDIEKNKKYISISINQLSKLESMVEKILETATLNTEELRLNREQLDLIPFISAIVEKHKTITYKEISLSNELNDLSFYGDAFYLENVFSNLIDNAIKYGGEIITITPLIANKNIIIDITDNGNTISKNEEKAVFDKFYRIPKGNVHDVKGYGIGLYFSKIIIEKHGGSITLIRTNETTFRITLPYES</sequence>
<keyword evidence="3" id="KW-0597">Phosphoprotein</keyword>
<dbReference type="InterPro" id="IPR003594">
    <property type="entry name" value="HATPase_dom"/>
</dbReference>
<keyword evidence="7" id="KW-1185">Reference proteome</keyword>
<dbReference type="Gene3D" id="1.10.287.130">
    <property type="match status" value="1"/>
</dbReference>
<evidence type="ECO:0000259" key="5">
    <source>
        <dbReference type="PROSITE" id="PS50109"/>
    </source>
</evidence>
<dbReference type="CDD" id="cd00082">
    <property type="entry name" value="HisKA"/>
    <property type="match status" value="1"/>
</dbReference>
<reference evidence="6 7" key="1">
    <citation type="submission" date="2024-09" db="EMBL/GenBank/DDBJ databases">
        <authorList>
            <person name="Sun Q."/>
            <person name="Mori K."/>
        </authorList>
    </citation>
    <scope>NUCLEOTIDE SEQUENCE [LARGE SCALE GENOMIC DNA]</scope>
    <source>
        <strain evidence="6 7">CECT 7955</strain>
    </source>
</reference>
<evidence type="ECO:0000256" key="2">
    <source>
        <dbReference type="ARBA" id="ARBA00012438"/>
    </source>
</evidence>
<evidence type="ECO:0000313" key="7">
    <source>
        <dbReference type="Proteomes" id="UP001589607"/>
    </source>
</evidence>
<dbReference type="SUPFAM" id="SSF55874">
    <property type="entry name" value="ATPase domain of HSP90 chaperone/DNA topoisomerase II/histidine kinase"/>
    <property type="match status" value="1"/>
</dbReference>
<keyword evidence="6" id="KW-0418">Kinase</keyword>
<protein>
    <recommendedName>
        <fullName evidence="2">histidine kinase</fullName>
        <ecNumber evidence="2">2.7.13.3</ecNumber>
    </recommendedName>
</protein>
<comment type="caution">
    <text evidence="6">The sequence shown here is derived from an EMBL/GenBank/DDBJ whole genome shotgun (WGS) entry which is preliminary data.</text>
</comment>
<dbReference type="SMART" id="SM00387">
    <property type="entry name" value="HATPase_c"/>
    <property type="match status" value="1"/>
</dbReference>
<feature type="domain" description="Histidine kinase" evidence="5">
    <location>
        <begin position="284"/>
        <end position="496"/>
    </location>
</feature>
<dbReference type="CDD" id="cd00075">
    <property type="entry name" value="HATPase"/>
    <property type="match status" value="1"/>
</dbReference>
<dbReference type="EMBL" id="JBHMEY010000013">
    <property type="protein sequence ID" value="MFB9096105.1"/>
    <property type="molecule type" value="Genomic_DNA"/>
</dbReference>
<name>A0ABV5GL39_9FLAO</name>
<dbReference type="InterPro" id="IPR005467">
    <property type="entry name" value="His_kinase_dom"/>
</dbReference>
<feature type="transmembrane region" description="Helical" evidence="4">
    <location>
        <begin position="247"/>
        <end position="268"/>
    </location>
</feature>
<proteinExistence type="predicted"/>
<evidence type="ECO:0000256" key="4">
    <source>
        <dbReference type="SAM" id="Phobius"/>
    </source>
</evidence>
<accession>A0ABV5GL39</accession>
<dbReference type="InterPro" id="IPR003661">
    <property type="entry name" value="HisK_dim/P_dom"/>
</dbReference>
<dbReference type="Pfam" id="PF00512">
    <property type="entry name" value="HisKA"/>
    <property type="match status" value="1"/>
</dbReference>